<dbReference type="SUPFAM" id="SSF53335">
    <property type="entry name" value="S-adenosyl-L-methionine-dependent methyltransferases"/>
    <property type="match status" value="1"/>
</dbReference>
<sequence>MKKTSKTLLKISFSGSKANRVIEINELIKNKKYKRVVEVFGGSCCISNNLKRDNIVPEVVANDYDKYFDNFEYHINYKEKLINQLIELGFEKSKRALCEDQKEKLQNLIIKIQDNKNLLKYLSKNFVFSAVRNMGDIKVSDFSYFMNDLSTKQDREFYINLKNVHLDSLDYKDFLQKYITFNDRNTLIIVDPPYLNSFQKQYSNGTYFGLCETIRLLKIVKQLKNDFIFFNMIEKDSIELLNLFGFNYTYNTKNTNASRNNIREDFLAYITFDEKESKRNTCLN</sequence>
<evidence type="ECO:0000256" key="1">
    <source>
        <dbReference type="ARBA" id="ARBA00006594"/>
    </source>
</evidence>
<protein>
    <recommendedName>
        <fullName evidence="2">site-specific DNA-methyltransferase (adenine-specific)</fullName>
        <ecNumber evidence="2">2.1.1.72</ecNumber>
    </recommendedName>
</protein>
<dbReference type="GO" id="GO:0009007">
    <property type="term" value="F:site-specific DNA-methyltransferase (adenine-specific) activity"/>
    <property type="evidence" value="ECO:0007669"/>
    <property type="project" value="UniProtKB-EC"/>
</dbReference>
<dbReference type="Gene3D" id="1.10.1020.10">
    <property type="entry name" value="Adenine-specific Methyltransferase, Domain 2"/>
    <property type="match status" value="1"/>
</dbReference>
<keyword evidence="4" id="KW-0808">Transferase</keyword>
<evidence type="ECO:0000256" key="6">
    <source>
        <dbReference type="ARBA" id="ARBA00047942"/>
    </source>
</evidence>
<keyword evidence="3 7" id="KW-0489">Methyltransferase</keyword>
<dbReference type="GO" id="GO:0009307">
    <property type="term" value="P:DNA restriction-modification system"/>
    <property type="evidence" value="ECO:0007669"/>
    <property type="project" value="InterPro"/>
</dbReference>
<dbReference type="InterPro" id="IPR012327">
    <property type="entry name" value="MeTrfase_D12"/>
</dbReference>
<dbReference type="EC" id="2.1.1.72" evidence="2"/>
<evidence type="ECO:0000256" key="2">
    <source>
        <dbReference type="ARBA" id="ARBA00011900"/>
    </source>
</evidence>
<keyword evidence="8" id="KW-1185">Reference proteome</keyword>
<dbReference type="OrthoDB" id="9805629at2"/>
<comment type="catalytic activity">
    <reaction evidence="6">
        <text>a 2'-deoxyadenosine in DNA + S-adenosyl-L-methionine = an N(6)-methyl-2'-deoxyadenosine in DNA + S-adenosyl-L-homocysteine + H(+)</text>
        <dbReference type="Rhea" id="RHEA:15197"/>
        <dbReference type="Rhea" id="RHEA-COMP:12418"/>
        <dbReference type="Rhea" id="RHEA-COMP:12419"/>
        <dbReference type="ChEBI" id="CHEBI:15378"/>
        <dbReference type="ChEBI" id="CHEBI:57856"/>
        <dbReference type="ChEBI" id="CHEBI:59789"/>
        <dbReference type="ChEBI" id="CHEBI:90615"/>
        <dbReference type="ChEBI" id="CHEBI:90616"/>
        <dbReference type="EC" id="2.1.1.72"/>
    </reaction>
</comment>
<evidence type="ECO:0000256" key="5">
    <source>
        <dbReference type="ARBA" id="ARBA00022691"/>
    </source>
</evidence>
<evidence type="ECO:0000256" key="3">
    <source>
        <dbReference type="ARBA" id="ARBA00022603"/>
    </source>
</evidence>
<name>A0A0X3AT22_9FLAO</name>
<dbReference type="GO" id="GO:0032259">
    <property type="term" value="P:methylation"/>
    <property type="evidence" value="ECO:0007669"/>
    <property type="project" value="UniProtKB-KW"/>
</dbReference>
<dbReference type="AlphaFoldDB" id="A0A0X3AT22"/>
<dbReference type="Pfam" id="PF02086">
    <property type="entry name" value="MethyltransfD12"/>
    <property type="match status" value="1"/>
</dbReference>
<dbReference type="STRING" id="1586267.GCA_001418685_02083"/>
<evidence type="ECO:0000256" key="4">
    <source>
        <dbReference type="ARBA" id="ARBA00022679"/>
    </source>
</evidence>
<keyword evidence="5" id="KW-0949">S-adenosyl-L-methionine</keyword>
<dbReference type="Proteomes" id="UP000182761">
    <property type="component" value="Unassembled WGS sequence"/>
</dbReference>
<dbReference type="Gene3D" id="3.40.50.150">
    <property type="entry name" value="Vaccinia Virus protein VP39"/>
    <property type="match status" value="1"/>
</dbReference>
<evidence type="ECO:0000313" key="7">
    <source>
        <dbReference type="EMBL" id="CVK17217.1"/>
    </source>
</evidence>
<evidence type="ECO:0000313" key="8">
    <source>
        <dbReference type="Proteomes" id="UP000182761"/>
    </source>
</evidence>
<dbReference type="EMBL" id="FCOR01000024">
    <property type="protein sequence ID" value="CVK17217.1"/>
    <property type="molecule type" value="Genomic_DNA"/>
</dbReference>
<dbReference type="RefSeq" id="WP_055426374.1">
    <property type="nucleotide sequence ID" value="NZ_FCOR01000024.1"/>
</dbReference>
<dbReference type="InterPro" id="IPR023095">
    <property type="entry name" value="Ade_MeTrfase_dom_2"/>
</dbReference>
<proteinExistence type="inferred from homology"/>
<comment type="similarity">
    <text evidence="1">Belongs to the N(4)/N(6)-methyltransferase family.</text>
</comment>
<accession>A0A0X3AT22</accession>
<reference evidence="7 8" key="1">
    <citation type="submission" date="2016-01" db="EMBL/GenBank/DDBJ databases">
        <authorList>
            <person name="McClelland M."/>
            <person name="Jain A."/>
            <person name="Saraogi P."/>
            <person name="Mendelson R."/>
            <person name="Westerman R."/>
            <person name="SanMiguel P."/>
            <person name="Csonka L."/>
        </authorList>
    </citation>
    <scope>NUCLEOTIDE SEQUENCE [LARGE SCALE GENOMIC DNA]</scope>
    <source>
        <strain evidence="7 8">R-53146</strain>
    </source>
</reference>
<organism evidence="7 8">
    <name type="scientific">Apibacter mensalis</name>
    <dbReference type="NCBI Taxonomy" id="1586267"/>
    <lineage>
        <taxon>Bacteria</taxon>
        <taxon>Pseudomonadati</taxon>
        <taxon>Bacteroidota</taxon>
        <taxon>Flavobacteriia</taxon>
        <taxon>Flavobacteriales</taxon>
        <taxon>Weeksellaceae</taxon>
        <taxon>Apibacter</taxon>
    </lineage>
</organism>
<gene>
    <name evidence="7" type="ORF">Ga0061079_1246</name>
</gene>
<dbReference type="InterPro" id="IPR029063">
    <property type="entry name" value="SAM-dependent_MTases_sf"/>
</dbReference>